<gene>
    <name evidence="2" type="ORF">EVAR_19592_1</name>
</gene>
<feature type="region of interest" description="Disordered" evidence="1">
    <location>
        <begin position="38"/>
        <end position="88"/>
    </location>
</feature>
<evidence type="ECO:0000256" key="1">
    <source>
        <dbReference type="SAM" id="MobiDB-lite"/>
    </source>
</evidence>
<feature type="compositionally biased region" description="Polar residues" evidence="1">
    <location>
        <begin position="11"/>
        <end position="20"/>
    </location>
</feature>
<name>A0A4C1UF99_EUMVA</name>
<keyword evidence="3" id="KW-1185">Reference proteome</keyword>
<organism evidence="2 3">
    <name type="scientific">Eumeta variegata</name>
    <name type="common">Bagworm moth</name>
    <name type="synonym">Eumeta japonica</name>
    <dbReference type="NCBI Taxonomy" id="151549"/>
    <lineage>
        <taxon>Eukaryota</taxon>
        <taxon>Metazoa</taxon>
        <taxon>Ecdysozoa</taxon>
        <taxon>Arthropoda</taxon>
        <taxon>Hexapoda</taxon>
        <taxon>Insecta</taxon>
        <taxon>Pterygota</taxon>
        <taxon>Neoptera</taxon>
        <taxon>Endopterygota</taxon>
        <taxon>Lepidoptera</taxon>
        <taxon>Glossata</taxon>
        <taxon>Ditrysia</taxon>
        <taxon>Tineoidea</taxon>
        <taxon>Psychidae</taxon>
        <taxon>Oiketicinae</taxon>
        <taxon>Eumeta</taxon>
    </lineage>
</organism>
<evidence type="ECO:0000313" key="2">
    <source>
        <dbReference type="EMBL" id="GBP25111.1"/>
    </source>
</evidence>
<dbReference type="EMBL" id="BGZK01000169">
    <property type="protein sequence ID" value="GBP25111.1"/>
    <property type="molecule type" value="Genomic_DNA"/>
</dbReference>
<proteinExistence type="predicted"/>
<accession>A0A4C1UF99</accession>
<dbReference type="Proteomes" id="UP000299102">
    <property type="component" value="Unassembled WGS sequence"/>
</dbReference>
<evidence type="ECO:0000313" key="3">
    <source>
        <dbReference type="Proteomes" id="UP000299102"/>
    </source>
</evidence>
<feature type="region of interest" description="Disordered" evidence="1">
    <location>
        <begin position="1"/>
        <end position="20"/>
    </location>
</feature>
<reference evidence="2 3" key="1">
    <citation type="journal article" date="2019" name="Commun. Biol.">
        <title>The bagworm genome reveals a unique fibroin gene that provides high tensile strength.</title>
        <authorList>
            <person name="Kono N."/>
            <person name="Nakamura H."/>
            <person name="Ohtoshi R."/>
            <person name="Tomita M."/>
            <person name="Numata K."/>
            <person name="Arakawa K."/>
        </authorList>
    </citation>
    <scope>NUCLEOTIDE SEQUENCE [LARGE SCALE GENOMIC DNA]</scope>
</reference>
<sequence>MRSNKFKQANRARGNSPTSVLSNLTINRRVRAKLLEKLTEDDNAGDGRAHKQTGIGSKEITEQVARAEPSSTAVSVRPGDSVREHRLDSTLDVKCSRAIADTLPAAGGPGGRRPRAGRAGGGRGRARAAAADEDGSPHLLMEAYCSRAAAARFLRSRASVSRLIIYSSFVPLRAHPRHDIRSDTARTSVPVESISVLSLPHNTNNILPTDRNPRPLSSSFRSFLSELPKKRYCAERVCAPPAPPAAPPLGARRRRASFVKYSLNENSTPANKQKYKLVAELFNGHGYCKVTARAAPSAGARLCRVMIDA</sequence>
<feature type="region of interest" description="Disordered" evidence="1">
    <location>
        <begin position="102"/>
        <end position="131"/>
    </location>
</feature>
<protein>
    <submittedName>
        <fullName evidence="2">Uncharacterized protein</fullName>
    </submittedName>
</protein>
<dbReference type="AlphaFoldDB" id="A0A4C1UF99"/>
<feature type="compositionally biased region" description="Basic residues" evidence="1">
    <location>
        <begin position="1"/>
        <end position="10"/>
    </location>
</feature>
<comment type="caution">
    <text evidence="2">The sequence shown here is derived from an EMBL/GenBank/DDBJ whole genome shotgun (WGS) entry which is preliminary data.</text>
</comment>
<feature type="compositionally biased region" description="Basic and acidic residues" evidence="1">
    <location>
        <begin position="38"/>
        <end position="49"/>
    </location>
</feature>